<feature type="domain" description="HAUS augmin-like complex subunit 3 N-terminal" evidence="10">
    <location>
        <begin position="29"/>
        <end position="286"/>
    </location>
</feature>
<dbReference type="Pfam" id="PF14932">
    <property type="entry name" value="HAUS-augmin3"/>
    <property type="match status" value="1"/>
</dbReference>
<evidence type="ECO:0000313" key="12">
    <source>
        <dbReference type="RefSeq" id="XP_002733835.1"/>
    </source>
</evidence>
<evidence type="ECO:0000256" key="9">
    <source>
        <dbReference type="ARBA" id="ARBA00023306"/>
    </source>
</evidence>
<dbReference type="PRINTS" id="PR02089">
    <property type="entry name" value="HAUSAUGMINL3"/>
</dbReference>
<evidence type="ECO:0000256" key="2">
    <source>
        <dbReference type="ARBA" id="ARBA00009645"/>
    </source>
</evidence>
<comment type="subcellular location">
    <subcellularLocation>
        <location evidence="1">Cytoplasm</location>
        <location evidence="1">Cytoskeleton</location>
        <location evidence="1">Spindle</location>
    </subcellularLocation>
</comment>
<keyword evidence="6" id="KW-0498">Mitosis</keyword>
<dbReference type="InterPro" id="IPR032733">
    <property type="entry name" value="HAUS3_N"/>
</dbReference>
<reference evidence="12" key="1">
    <citation type="submission" date="2025-08" db="UniProtKB">
        <authorList>
            <consortium name="RefSeq"/>
        </authorList>
    </citation>
    <scope>IDENTIFICATION</scope>
    <source>
        <tissue evidence="12">Testes</tissue>
    </source>
</reference>
<sequence length="615" mass="71243">MSGGRQFVRTLEQLGYKGKHELHEEAFDWLFEEKEIVNFLDWFSENVNKDNLLDKKKVDKYESMKASGKLAILDGQQLQDAIQDDVIADDDLSDDQLRDEILCLERSCKHMASKKERLIQRRNKLSVHQTRLSHKLTKMTQIESKYERELSQNVEQVRCDNLQMNTCLSKLSTNIHDLCQLYTQTNMKADSTTSDANFLSQISLNDYYKEEDKFTQELTQYTKRQFFKDVSQIASSDDLHRYTLLDIQSPTDLIVCSESEEVFKKECKELLRIQSEYPAEMYRNISGQVQLLSNEVAVKCARQKLHSLQQSPYTVNESELRQQLHSAKSKLQNVKRTSVILYESQLPKMVKAVGEVQKVKMLTGDYDLKIARQDYFTSKQEQVIRQMNVQRARTEFLTMAFEVEKRKHRQTHQLLTGISGFLEKWNKSLQSRMTMLSEPCLLPAKTARQIIDSRDKFIIRLHNILVDTPDSSFREHKPMFQKYETLVDGAEKIVSQLSTLALNTYSNDDVLTLFEKGLHKCEEVLYCGSSTKGGSPQLSPPDIGKYISNLNQMLDLLEETLLDIMASVNSKKKTLQTSPFLVSERGLFVHFFTDAAKLRKIFSDLYARLEAKRVS</sequence>
<evidence type="ECO:0000256" key="7">
    <source>
        <dbReference type="ARBA" id="ARBA00023054"/>
    </source>
</evidence>
<dbReference type="Proteomes" id="UP000694865">
    <property type="component" value="Unplaced"/>
</dbReference>
<dbReference type="PANTHER" id="PTHR19378:SF0">
    <property type="entry name" value="HAUS AUGMIN-LIKE COMPLEX SUBUNIT 3"/>
    <property type="match status" value="1"/>
</dbReference>
<keyword evidence="4" id="KW-0132">Cell division</keyword>
<keyword evidence="11" id="KW-1185">Reference proteome</keyword>
<keyword evidence="3" id="KW-0963">Cytoplasm</keyword>
<evidence type="ECO:0000313" key="11">
    <source>
        <dbReference type="Proteomes" id="UP000694865"/>
    </source>
</evidence>
<gene>
    <name evidence="12" type="primary">LOC100376161</name>
</gene>
<evidence type="ECO:0000256" key="6">
    <source>
        <dbReference type="ARBA" id="ARBA00022776"/>
    </source>
</evidence>
<dbReference type="InterPro" id="IPR026206">
    <property type="entry name" value="HAUS3"/>
</dbReference>
<keyword evidence="8" id="KW-0206">Cytoskeleton</keyword>
<keyword evidence="9" id="KW-0131">Cell cycle</keyword>
<name>A0ABM0GNH0_SACKO</name>
<evidence type="ECO:0000259" key="10">
    <source>
        <dbReference type="Pfam" id="PF14932"/>
    </source>
</evidence>
<dbReference type="GeneID" id="100376161"/>
<organism evidence="11 12">
    <name type="scientific">Saccoglossus kowalevskii</name>
    <name type="common">Acorn worm</name>
    <dbReference type="NCBI Taxonomy" id="10224"/>
    <lineage>
        <taxon>Eukaryota</taxon>
        <taxon>Metazoa</taxon>
        <taxon>Hemichordata</taxon>
        <taxon>Enteropneusta</taxon>
        <taxon>Harrimaniidae</taxon>
        <taxon>Saccoglossus</taxon>
    </lineage>
</organism>
<evidence type="ECO:0000256" key="3">
    <source>
        <dbReference type="ARBA" id="ARBA00022490"/>
    </source>
</evidence>
<comment type="similarity">
    <text evidence="2">Belongs to the HAUS3 family.</text>
</comment>
<evidence type="ECO:0000256" key="8">
    <source>
        <dbReference type="ARBA" id="ARBA00023212"/>
    </source>
</evidence>
<evidence type="ECO:0000256" key="4">
    <source>
        <dbReference type="ARBA" id="ARBA00022618"/>
    </source>
</evidence>
<dbReference type="PANTHER" id="PTHR19378">
    <property type="entry name" value="GOLGIN- RELATED"/>
    <property type="match status" value="1"/>
</dbReference>
<keyword evidence="7" id="KW-0175">Coiled coil</keyword>
<proteinExistence type="inferred from homology"/>
<dbReference type="RefSeq" id="XP_002733835.1">
    <property type="nucleotide sequence ID" value="XM_002733789.2"/>
</dbReference>
<evidence type="ECO:0000256" key="5">
    <source>
        <dbReference type="ARBA" id="ARBA00022701"/>
    </source>
</evidence>
<protein>
    <submittedName>
        <fullName evidence="12">HAUS augmin-like complex subunit 3-like</fullName>
    </submittedName>
</protein>
<evidence type="ECO:0000256" key="1">
    <source>
        <dbReference type="ARBA" id="ARBA00004186"/>
    </source>
</evidence>
<keyword evidence="5" id="KW-0493">Microtubule</keyword>
<accession>A0ABM0GNH0</accession>